<proteinExistence type="predicted"/>
<protein>
    <submittedName>
        <fullName evidence="1">Uncharacterized protein</fullName>
    </submittedName>
</protein>
<keyword evidence="2" id="KW-1185">Reference proteome</keyword>
<evidence type="ECO:0000313" key="1">
    <source>
        <dbReference type="EMBL" id="KAF2673236.1"/>
    </source>
</evidence>
<dbReference type="EMBL" id="MU004231">
    <property type="protein sequence ID" value="KAF2673236.1"/>
    <property type="molecule type" value="Genomic_DNA"/>
</dbReference>
<name>A0A6A6UNF6_9PEZI</name>
<gene>
    <name evidence="1" type="ORF">BT63DRAFT_421405</name>
</gene>
<dbReference type="Proteomes" id="UP000799302">
    <property type="component" value="Unassembled WGS sequence"/>
</dbReference>
<reference evidence="1" key="1">
    <citation type="journal article" date="2020" name="Stud. Mycol.">
        <title>101 Dothideomycetes genomes: a test case for predicting lifestyles and emergence of pathogens.</title>
        <authorList>
            <person name="Haridas S."/>
            <person name="Albert R."/>
            <person name="Binder M."/>
            <person name="Bloem J."/>
            <person name="Labutti K."/>
            <person name="Salamov A."/>
            <person name="Andreopoulos B."/>
            <person name="Baker S."/>
            <person name="Barry K."/>
            <person name="Bills G."/>
            <person name="Bluhm B."/>
            <person name="Cannon C."/>
            <person name="Castanera R."/>
            <person name="Culley D."/>
            <person name="Daum C."/>
            <person name="Ezra D."/>
            <person name="Gonzalez J."/>
            <person name="Henrissat B."/>
            <person name="Kuo A."/>
            <person name="Liang C."/>
            <person name="Lipzen A."/>
            <person name="Lutzoni F."/>
            <person name="Magnuson J."/>
            <person name="Mondo S."/>
            <person name="Nolan M."/>
            <person name="Ohm R."/>
            <person name="Pangilinan J."/>
            <person name="Park H.-J."/>
            <person name="Ramirez L."/>
            <person name="Alfaro M."/>
            <person name="Sun H."/>
            <person name="Tritt A."/>
            <person name="Yoshinaga Y."/>
            <person name="Zwiers L.-H."/>
            <person name="Turgeon B."/>
            <person name="Goodwin S."/>
            <person name="Spatafora J."/>
            <person name="Crous P."/>
            <person name="Grigoriev I."/>
        </authorList>
    </citation>
    <scope>NUCLEOTIDE SEQUENCE</scope>
    <source>
        <strain evidence="1">CBS 115976</strain>
    </source>
</reference>
<dbReference type="AlphaFoldDB" id="A0A6A6UNF6"/>
<organism evidence="1 2">
    <name type="scientific">Microthyrium microscopicum</name>
    <dbReference type="NCBI Taxonomy" id="703497"/>
    <lineage>
        <taxon>Eukaryota</taxon>
        <taxon>Fungi</taxon>
        <taxon>Dikarya</taxon>
        <taxon>Ascomycota</taxon>
        <taxon>Pezizomycotina</taxon>
        <taxon>Dothideomycetes</taxon>
        <taxon>Dothideomycetes incertae sedis</taxon>
        <taxon>Microthyriales</taxon>
        <taxon>Microthyriaceae</taxon>
        <taxon>Microthyrium</taxon>
    </lineage>
</organism>
<evidence type="ECO:0000313" key="2">
    <source>
        <dbReference type="Proteomes" id="UP000799302"/>
    </source>
</evidence>
<accession>A0A6A6UNF6</accession>
<sequence length="377" mass="42792">MYSISDLDYKYKNAIGLCRAIQYKRYVDNHLDDGDLSIDCGKFDYVFNGKNPGDVSLTFPFDLNAAKAIRKLVVHLYDGAFEDLISCRCVNAEAGTFCIHDLEFLFPNLKSLAIFTKQHIMQMAFPFYRTDLWLTQLDIDWDVRLQWKIKSSTLIEPTQENHLVIMELLKSSLVELPISRLFSDIQNVYATIFSYKLQLSIMHKSRLRSPFADDGPFKWGKDGCWDKKEFDEFPLAVGNSSYLQGQLKSLYTLLAKYPSEDVAKSELMNQLIPSCKYLTLSYGSNHVAAAQAFTKQLWEVAVNGNDNARIVKGCGGSDICDGALRCSEAIGCGGGINCVGRPRDSYDTEIVHACTDCKDKIQNWSEVKRKMYIIHYV</sequence>